<dbReference type="CDD" id="cd00085">
    <property type="entry name" value="HNHc"/>
    <property type="match status" value="1"/>
</dbReference>
<dbReference type="Proteomes" id="UP001576780">
    <property type="component" value="Unassembled WGS sequence"/>
</dbReference>
<name>A0ABV4WF48_9CYAN</name>
<dbReference type="InterPro" id="IPR002711">
    <property type="entry name" value="HNH"/>
</dbReference>
<gene>
    <name evidence="2" type="ORF">ACE1CA_01980</name>
</gene>
<evidence type="ECO:0000313" key="2">
    <source>
        <dbReference type="EMBL" id="MFB2833283.1"/>
    </source>
</evidence>
<organism evidence="2 3">
    <name type="scientific">Floridaenema evergladense BLCC-F167</name>
    <dbReference type="NCBI Taxonomy" id="3153639"/>
    <lineage>
        <taxon>Bacteria</taxon>
        <taxon>Bacillati</taxon>
        <taxon>Cyanobacteriota</taxon>
        <taxon>Cyanophyceae</taxon>
        <taxon>Oscillatoriophycideae</taxon>
        <taxon>Aerosakkonematales</taxon>
        <taxon>Aerosakkonemataceae</taxon>
        <taxon>Floridanema</taxon>
        <taxon>Floridanema evergladense</taxon>
    </lineage>
</organism>
<dbReference type="PANTHER" id="PTHR33877">
    <property type="entry name" value="SLL1193 PROTEIN"/>
    <property type="match status" value="1"/>
</dbReference>
<keyword evidence="2" id="KW-0378">Hydrolase</keyword>
<evidence type="ECO:0000259" key="1">
    <source>
        <dbReference type="SMART" id="SM00507"/>
    </source>
</evidence>
<proteinExistence type="predicted"/>
<dbReference type="PANTHER" id="PTHR33877:SF1">
    <property type="entry name" value="TYPE IV METHYL-DIRECTED RESTRICTION ENZYME ECOKMCRA"/>
    <property type="match status" value="1"/>
</dbReference>
<feature type="domain" description="HNH nuclease" evidence="1">
    <location>
        <begin position="7"/>
        <end position="62"/>
    </location>
</feature>
<sequence length="134" mass="15394">MTYIPAALRRLVEERANYRCEYCLLPAGVAFFPHEVDHVIAEKHGGATEANNLEFACWRCNRYKGTDLGSFDPQTGAFSFLFNPRTQRWNEHFRIEENAIVGLTPEGRTTVSLFQLNNSDRLAERQRLPESSNE</sequence>
<dbReference type="Gene3D" id="1.10.30.50">
    <property type="match status" value="1"/>
</dbReference>
<keyword evidence="2" id="KW-0540">Nuclease</keyword>
<dbReference type="InterPro" id="IPR003615">
    <property type="entry name" value="HNH_nuc"/>
</dbReference>
<protein>
    <submittedName>
        <fullName evidence="2">HNH endonuclease</fullName>
    </submittedName>
</protein>
<keyword evidence="2" id="KW-0255">Endonuclease</keyword>
<keyword evidence="3" id="KW-1185">Reference proteome</keyword>
<accession>A0ABV4WF48</accession>
<evidence type="ECO:0000313" key="3">
    <source>
        <dbReference type="Proteomes" id="UP001576780"/>
    </source>
</evidence>
<dbReference type="InterPro" id="IPR052892">
    <property type="entry name" value="NA-targeting_endonuclease"/>
</dbReference>
<dbReference type="SMART" id="SM00507">
    <property type="entry name" value="HNHc"/>
    <property type="match status" value="1"/>
</dbReference>
<reference evidence="2 3" key="1">
    <citation type="submission" date="2024-09" db="EMBL/GenBank/DDBJ databases">
        <title>Floridaenema gen nov. (Aerosakkonemataceae, Aerosakkonematales ord. nov., Cyanobacteria) from benthic tropical and subtropical fresh waters, with the description of four new species.</title>
        <authorList>
            <person name="Moretto J.A."/>
            <person name="Berthold D.E."/>
            <person name="Lefler F.W."/>
            <person name="Huang I.-S."/>
            <person name="Laughinghouse H. IV."/>
        </authorList>
    </citation>
    <scope>NUCLEOTIDE SEQUENCE [LARGE SCALE GENOMIC DNA]</scope>
    <source>
        <strain evidence="2 3">BLCC-F167</strain>
    </source>
</reference>
<dbReference type="EMBL" id="JBHFNT010000025">
    <property type="protein sequence ID" value="MFB2833283.1"/>
    <property type="molecule type" value="Genomic_DNA"/>
</dbReference>
<dbReference type="Pfam" id="PF01844">
    <property type="entry name" value="HNH"/>
    <property type="match status" value="1"/>
</dbReference>
<dbReference type="GO" id="GO:0004519">
    <property type="term" value="F:endonuclease activity"/>
    <property type="evidence" value="ECO:0007669"/>
    <property type="project" value="UniProtKB-KW"/>
</dbReference>
<dbReference type="RefSeq" id="WP_413275748.1">
    <property type="nucleotide sequence ID" value="NZ_JBHFNT010000025.1"/>
</dbReference>
<comment type="caution">
    <text evidence="2">The sequence shown here is derived from an EMBL/GenBank/DDBJ whole genome shotgun (WGS) entry which is preliminary data.</text>
</comment>